<protein>
    <submittedName>
        <fullName evidence="1">AlpA family transcriptional regulator</fullName>
    </submittedName>
</protein>
<name>A0AAW7T6U1_BURVI</name>
<accession>A0AAW7T6U1</accession>
<dbReference type="PANTHER" id="PTHR36154:SF1">
    <property type="entry name" value="DNA-BINDING TRANSCRIPTIONAL ACTIVATOR ALPA"/>
    <property type="match status" value="1"/>
</dbReference>
<sequence>MNTTSTLKDMVLRIKELTQQTGLARSTIYEKLKASSKHYDPTFPKPIRLGTASVGWLSSEVDQWIASRAQMRVAA</sequence>
<reference evidence="1" key="1">
    <citation type="submission" date="2023-07" db="EMBL/GenBank/DDBJ databases">
        <title>A collection of bacterial strains from the Burkholderia cepacia Research Laboratory and Repository.</title>
        <authorList>
            <person name="Lipuma J."/>
            <person name="Spilker T."/>
            <person name="Caverly L."/>
        </authorList>
    </citation>
    <scope>NUCLEOTIDE SEQUENCE</scope>
    <source>
        <strain evidence="1">AU44268</strain>
    </source>
</reference>
<evidence type="ECO:0000313" key="1">
    <source>
        <dbReference type="EMBL" id="MDN7797265.1"/>
    </source>
</evidence>
<dbReference type="PANTHER" id="PTHR36154">
    <property type="entry name" value="DNA-BINDING TRANSCRIPTIONAL ACTIVATOR ALPA"/>
    <property type="match status" value="1"/>
</dbReference>
<dbReference type="AlphaFoldDB" id="A0AAW7T6U1"/>
<evidence type="ECO:0000313" key="2">
    <source>
        <dbReference type="Proteomes" id="UP001171620"/>
    </source>
</evidence>
<dbReference type="InterPro" id="IPR010260">
    <property type="entry name" value="AlpA"/>
</dbReference>
<dbReference type="InterPro" id="IPR052931">
    <property type="entry name" value="Prophage_regulatory_activator"/>
</dbReference>
<dbReference type="Gene3D" id="1.10.238.160">
    <property type="match status" value="1"/>
</dbReference>
<gene>
    <name evidence="1" type="ORF">QZM33_20210</name>
</gene>
<dbReference type="EMBL" id="JAUJRV010000017">
    <property type="protein sequence ID" value="MDN7797265.1"/>
    <property type="molecule type" value="Genomic_DNA"/>
</dbReference>
<organism evidence="1 2">
    <name type="scientific">Burkholderia vietnamiensis</name>
    <dbReference type="NCBI Taxonomy" id="60552"/>
    <lineage>
        <taxon>Bacteria</taxon>
        <taxon>Pseudomonadati</taxon>
        <taxon>Pseudomonadota</taxon>
        <taxon>Betaproteobacteria</taxon>
        <taxon>Burkholderiales</taxon>
        <taxon>Burkholderiaceae</taxon>
        <taxon>Burkholderia</taxon>
        <taxon>Burkholderia cepacia complex</taxon>
    </lineage>
</organism>
<dbReference type="RefSeq" id="WP_060121458.1">
    <property type="nucleotide sequence ID" value="NZ_JAIZQD010000024.1"/>
</dbReference>
<comment type="caution">
    <text evidence="1">The sequence shown here is derived from an EMBL/GenBank/DDBJ whole genome shotgun (WGS) entry which is preliminary data.</text>
</comment>
<dbReference type="Pfam" id="PF05930">
    <property type="entry name" value="Phage_AlpA"/>
    <property type="match status" value="1"/>
</dbReference>
<dbReference type="Proteomes" id="UP001171620">
    <property type="component" value="Unassembled WGS sequence"/>
</dbReference>
<proteinExistence type="predicted"/>